<dbReference type="InterPro" id="IPR001680">
    <property type="entry name" value="WD40_rpt"/>
</dbReference>
<dbReference type="SUPFAM" id="SSF50998">
    <property type="entry name" value="Quinoprotein alcohol dehydrogenase-like"/>
    <property type="match status" value="1"/>
</dbReference>
<dbReference type="HOGENOM" id="CLU_049928_0_0_1"/>
<dbReference type="STRING" id="933852.A0A0C2WHC8"/>
<keyword evidence="1" id="KW-0853">WD repeat</keyword>
<keyword evidence="5" id="KW-1185">Reference proteome</keyword>
<evidence type="ECO:0000256" key="2">
    <source>
        <dbReference type="ARBA" id="ARBA00022737"/>
    </source>
</evidence>
<dbReference type="EMBL" id="KN824311">
    <property type="protein sequence ID" value="KIM25803.1"/>
    <property type="molecule type" value="Genomic_DNA"/>
</dbReference>
<gene>
    <name evidence="4" type="ORF">M408DRAFT_204400</name>
</gene>
<dbReference type="GO" id="GO:0080008">
    <property type="term" value="C:Cul4-RING E3 ubiquitin ligase complex"/>
    <property type="evidence" value="ECO:0007669"/>
    <property type="project" value="TreeGrafter"/>
</dbReference>
<dbReference type="Pfam" id="PF00400">
    <property type="entry name" value="WD40"/>
    <property type="match status" value="1"/>
</dbReference>
<dbReference type="SMART" id="SM00320">
    <property type="entry name" value="WD40"/>
    <property type="match status" value="3"/>
</dbReference>
<evidence type="ECO:0000313" key="5">
    <source>
        <dbReference type="Proteomes" id="UP000054097"/>
    </source>
</evidence>
<dbReference type="Gene3D" id="2.130.10.10">
    <property type="entry name" value="YVTN repeat-like/Quinoprotein amine dehydrogenase"/>
    <property type="match status" value="1"/>
</dbReference>
<reference evidence="4 5" key="1">
    <citation type="submission" date="2014-04" db="EMBL/GenBank/DDBJ databases">
        <authorList>
            <consortium name="DOE Joint Genome Institute"/>
            <person name="Kuo A."/>
            <person name="Zuccaro A."/>
            <person name="Kohler A."/>
            <person name="Nagy L.G."/>
            <person name="Floudas D."/>
            <person name="Copeland A."/>
            <person name="Barry K.W."/>
            <person name="Cichocki N."/>
            <person name="Veneault-Fourrey C."/>
            <person name="LaButti K."/>
            <person name="Lindquist E.A."/>
            <person name="Lipzen A."/>
            <person name="Lundell T."/>
            <person name="Morin E."/>
            <person name="Murat C."/>
            <person name="Sun H."/>
            <person name="Tunlid A."/>
            <person name="Henrissat B."/>
            <person name="Grigoriev I.V."/>
            <person name="Hibbett D.S."/>
            <person name="Martin F."/>
            <person name="Nordberg H.P."/>
            <person name="Cantor M.N."/>
            <person name="Hua S.X."/>
        </authorList>
    </citation>
    <scope>NUCLEOTIDE SEQUENCE [LARGE SCALE GENOMIC DNA]</scope>
    <source>
        <strain evidence="4 5">MAFF 305830</strain>
    </source>
</reference>
<keyword evidence="2" id="KW-0677">Repeat</keyword>
<accession>A0A0C2WHC8</accession>
<feature type="region of interest" description="Disordered" evidence="3">
    <location>
        <begin position="302"/>
        <end position="322"/>
    </location>
</feature>
<dbReference type="OrthoDB" id="128867at2759"/>
<dbReference type="PANTHER" id="PTHR44472:SF1">
    <property type="entry name" value="DDB1 AND CUL4 ASSOCIATED FACTOR 4"/>
    <property type="match status" value="1"/>
</dbReference>
<evidence type="ECO:0000256" key="1">
    <source>
        <dbReference type="ARBA" id="ARBA00022574"/>
    </source>
</evidence>
<reference evidence="5" key="2">
    <citation type="submission" date="2015-01" db="EMBL/GenBank/DDBJ databases">
        <title>Evolutionary Origins and Diversification of the Mycorrhizal Mutualists.</title>
        <authorList>
            <consortium name="DOE Joint Genome Institute"/>
            <consortium name="Mycorrhizal Genomics Consortium"/>
            <person name="Kohler A."/>
            <person name="Kuo A."/>
            <person name="Nagy L.G."/>
            <person name="Floudas D."/>
            <person name="Copeland A."/>
            <person name="Barry K.W."/>
            <person name="Cichocki N."/>
            <person name="Veneault-Fourrey C."/>
            <person name="LaButti K."/>
            <person name="Lindquist E.A."/>
            <person name="Lipzen A."/>
            <person name="Lundell T."/>
            <person name="Morin E."/>
            <person name="Murat C."/>
            <person name="Riley R."/>
            <person name="Ohm R."/>
            <person name="Sun H."/>
            <person name="Tunlid A."/>
            <person name="Henrissat B."/>
            <person name="Grigoriev I.V."/>
            <person name="Hibbett D.S."/>
            <person name="Martin F."/>
        </authorList>
    </citation>
    <scope>NUCLEOTIDE SEQUENCE [LARGE SCALE GENOMIC DNA]</scope>
    <source>
        <strain evidence="5">MAFF 305830</strain>
    </source>
</reference>
<dbReference type="PANTHER" id="PTHR44472">
    <property type="entry name" value="DDB1- AND CUL4-ASSOCIATED FACTOR 4-RELATED"/>
    <property type="match status" value="1"/>
</dbReference>
<proteinExistence type="predicted"/>
<dbReference type="InterPro" id="IPR011047">
    <property type="entry name" value="Quinoprotein_ADH-like_sf"/>
</dbReference>
<evidence type="ECO:0008006" key="6">
    <source>
        <dbReference type="Google" id="ProtNLM"/>
    </source>
</evidence>
<dbReference type="InterPro" id="IPR052254">
    <property type="entry name" value="CUL4-DDB1_E3_ligase_receptor"/>
</dbReference>
<name>A0A0C2WHC8_SERVB</name>
<evidence type="ECO:0000256" key="3">
    <source>
        <dbReference type="SAM" id="MobiDB-lite"/>
    </source>
</evidence>
<dbReference type="InterPro" id="IPR015943">
    <property type="entry name" value="WD40/YVTN_repeat-like_dom_sf"/>
</dbReference>
<organism evidence="4 5">
    <name type="scientific">Serendipita vermifera MAFF 305830</name>
    <dbReference type="NCBI Taxonomy" id="933852"/>
    <lineage>
        <taxon>Eukaryota</taxon>
        <taxon>Fungi</taxon>
        <taxon>Dikarya</taxon>
        <taxon>Basidiomycota</taxon>
        <taxon>Agaricomycotina</taxon>
        <taxon>Agaricomycetes</taxon>
        <taxon>Sebacinales</taxon>
        <taxon>Serendipitaceae</taxon>
        <taxon>Serendipita</taxon>
    </lineage>
</organism>
<evidence type="ECO:0000313" key="4">
    <source>
        <dbReference type="EMBL" id="KIM25803.1"/>
    </source>
</evidence>
<protein>
    <recommendedName>
        <fullName evidence="6">WD40 repeat-like protein</fullName>
    </recommendedName>
</protein>
<dbReference type="Proteomes" id="UP000054097">
    <property type="component" value="Unassembled WGS sequence"/>
</dbReference>
<dbReference type="AlphaFoldDB" id="A0A0C2WHC8"/>
<sequence length="491" mass="53628">MPLDLPGFYFDVARNRYFPISSSSSRSTPHNVGVASPSKVPQPTTVPEDDQNKPTRTLQRRITQLKRDITTRIDVNGGQEALHKLQMSRMMNTTTRLSSVAPYDSFGIDLTSLAITEQTIFAGDKAGMLYFGSRTVPNAPWSVHHHLGSQITSVHAHQGTTYAASLGPKPQILISTNDYTASFGMHAFHDVWTVQWITSDLPDVPDDTTTTSVGSAVLGMKQRAAYMPSLETHRGCYIMPTNADVFAVHKHHSQILTGARNGSVKLFDIRAPPQTHCTIFHPCVRTGRFPNGGWDSLVVPVSQQQRRNTTSPSKSAVNRQSNVLPSTGHASAVTNLQVVNEWGLLLAAMDGILAVYDLRFCGYKSESRSLTPSRVGSLDSSSPRPVITFSGHVNSHSQNLGFCVDPAFNFIFAAGEDNRVRAWSLRTGDAILHSTGHDSPLSDGQASSRNQKLLALKKFTRPVNALVLASEDLWVASGRDVFCFENALGAM</sequence>
<feature type="region of interest" description="Disordered" evidence="3">
    <location>
        <begin position="20"/>
        <end position="57"/>
    </location>
</feature>